<reference evidence="2 3" key="1">
    <citation type="submission" date="2023-01" db="EMBL/GenBank/DDBJ databases">
        <title>Analysis of 21 Apiospora genomes using comparative genomics revels a genus with tremendous synthesis potential of carbohydrate active enzymes and secondary metabolites.</title>
        <authorList>
            <person name="Sorensen T."/>
        </authorList>
    </citation>
    <scope>NUCLEOTIDE SEQUENCE [LARGE SCALE GENOMIC DNA]</scope>
    <source>
        <strain evidence="2 3">CBS 33761</strain>
    </source>
</reference>
<dbReference type="Proteomes" id="UP001444661">
    <property type="component" value="Unassembled WGS sequence"/>
</dbReference>
<proteinExistence type="predicted"/>
<feature type="compositionally biased region" description="Low complexity" evidence="1">
    <location>
        <begin position="311"/>
        <end position="321"/>
    </location>
</feature>
<name>A0ABR1SQP9_9PEZI</name>
<dbReference type="InterPro" id="IPR036526">
    <property type="entry name" value="C-N_Hydrolase_sf"/>
</dbReference>
<keyword evidence="2" id="KW-0378">Hydrolase</keyword>
<dbReference type="EMBL" id="JAQQWK010000007">
    <property type="protein sequence ID" value="KAK8036647.1"/>
    <property type="molecule type" value="Genomic_DNA"/>
</dbReference>
<feature type="region of interest" description="Disordered" evidence="1">
    <location>
        <begin position="304"/>
        <end position="333"/>
    </location>
</feature>
<gene>
    <name evidence="2" type="ORF">PG993_008630</name>
</gene>
<evidence type="ECO:0000256" key="1">
    <source>
        <dbReference type="SAM" id="MobiDB-lite"/>
    </source>
</evidence>
<protein>
    <submittedName>
        <fullName evidence="2">Carbon-nitrogen hydrolase</fullName>
    </submittedName>
</protein>
<evidence type="ECO:0000313" key="2">
    <source>
        <dbReference type="EMBL" id="KAK8036647.1"/>
    </source>
</evidence>
<sequence length="432" mass="46935">MRIGCLQFARRTGEVHHNMSRAGCVMNRNNSQGLDLLIITTKAKLSGATPKLPHFAEPTGASVTSLWTRTVASRYRCTVAAGYHEAMPNSPRTYQSVIVVSPQGETLLSSRHPLHCVSPPTPEDIDNCDAGHIPGIGLAIVASVNDLTTLEAFTELAHRISDTQPNVVMLSAAEASEHGLSSFGSEPNEPDWETVDRWMQGLVPLIKRNTQHETIFVFANCSGTENESTIYTGTSAILGVQRGEVRVYGILSRTDRELLVVDTRDTPVCTLTDLTKDPYYLMRPVPCSQPKTRGPPLLIPANPVDHANDVSTPHPTTLTRTSRSRKLISQSTKDEKDETCASATITFADLSPMLSPYGYTHERTWLFSGGGELNKTSSSLTTATASKLQVVDLVTLSKQLVVQAANIQNAMWSLLNSDQGADGLEMPGASFF</sequence>
<dbReference type="GO" id="GO:0016787">
    <property type="term" value="F:hydrolase activity"/>
    <property type="evidence" value="ECO:0007669"/>
    <property type="project" value="UniProtKB-KW"/>
</dbReference>
<accession>A0ABR1SQP9</accession>
<dbReference type="SUPFAM" id="SSF56317">
    <property type="entry name" value="Carbon-nitrogen hydrolase"/>
    <property type="match status" value="1"/>
</dbReference>
<dbReference type="PANTHER" id="PTHR11750">
    <property type="entry name" value="PROTEIN N-TERMINAL AMIDASE"/>
    <property type="match status" value="1"/>
</dbReference>
<organism evidence="2 3">
    <name type="scientific">Apiospora rasikravindrae</name>
    <dbReference type="NCBI Taxonomy" id="990691"/>
    <lineage>
        <taxon>Eukaryota</taxon>
        <taxon>Fungi</taxon>
        <taxon>Dikarya</taxon>
        <taxon>Ascomycota</taxon>
        <taxon>Pezizomycotina</taxon>
        <taxon>Sordariomycetes</taxon>
        <taxon>Xylariomycetidae</taxon>
        <taxon>Amphisphaeriales</taxon>
        <taxon>Apiosporaceae</taxon>
        <taxon>Apiospora</taxon>
    </lineage>
</organism>
<evidence type="ECO:0000313" key="3">
    <source>
        <dbReference type="Proteomes" id="UP001444661"/>
    </source>
</evidence>
<dbReference type="InterPro" id="IPR039703">
    <property type="entry name" value="Nta1"/>
</dbReference>
<dbReference type="Gene3D" id="3.60.110.10">
    <property type="entry name" value="Carbon-nitrogen hydrolase"/>
    <property type="match status" value="1"/>
</dbReference>
<dbReference type="PANTHER" id="PTHR11750:SF26">
    <property type="entry name" value="PROTEIN N-TERMINAL AMIDASE"/>
    <property type="match status" value="1"/>
</dbReference>
<keyword evidence="3" id="KW-1185">Reference proteome</keyword>
<comment type="caution">
    <text evidence="2">The sequence shown here is derived from an EMBL/GenBank/DDBJ whole genome shotgun (WGS) entry which is preliminary data.</text>
</comment>